<reference evidence="8 10" key="1">
    <citation type="submission" date="2014-09" db="EMBL/GenBank/DDBJ databases">
        <title>Xanthomonadaceae 3.5X direct submission.</title>
        <authorList>
            <person name="Fang T."/>
            <person name="Wang H."/>
        </authorList>
    </citation>
    <scope>NUCLEOTIDE SEQUENCE [LARGE SCALE GENOMIC DNA]</scope>
    <source>
        <strain evidence="8 10">3.5X</strain>
    </source>
</reference>
<dbReference type="STRING" id="1543381.LF63_0113870"/>
<dbReference type="InterPro" id="IPR005123">
    <property type="entry name" value="Oxoglu/Fe-dep_dioxygenase_dom"/>
</dbReference>
<comment type="caution">
    <text evidence="8">The sequence shown here is derived from an EMBL/GenBank/DDBJ whole genome shotgun (WGS) entry which is preliminary data.</text>
</comment>
<dbReference type="AlphaFoldDB" id="A0A099CSA6"/>
<evidence type="ECO:0000256" key="2">
    <source>
        <dbReference type="ARBA" id="ARBA00022723"/>
    </source>
</evidence>
<dbReference type="EMBL" id="JACHET010000001">
    <property type="protein sequence ID" value="MBB6185131.1"/>
    <property type="molecule type" value="Genomic_DNA"/>
</dbReference>
<dbReference type="GO" id="GO:0031418">
    <property type="term" value="F:L-ascorbic acid binding"/>
    <property type="evidence" value="ECO:0007669"/>
    <property type="project" value="UniProtKB-KW"/>
</dbReference>
<dbReference type="InterPro" id="IPR006620">
    <property type="entry name" value="Pro_4_hyd_alph"/>
</dbReference>
<comment type="cofactor">
    <cofactor evidence="1">
        <name>L-ascorbate</name>
        <dbReference type="ChEBI" id="CHEBI:38290"/>
    </cofactor>
</comment>
<dbReference type="Gene3D" id="2.60.120.620">
    <property type="entry name" value="q2cbj1_9rhob like domain"/>
    <property type="match status" value="1"/>
</dbReference>
<evidence type="ECO:0000256" key="3">
    <source>
        <dbReference type="ARBA" id="ARBA00022896"/>
    </source>
</evidence>
<dbReference type="PROSITE" id="PS51471">
    <property type="entry name" value="FE2OG_OXY"/>
    <property type="match status" value="1"/>
</dbReference>
<dbReference type="EC" id="1.14.11.2" evidence="9"/>
<evidence type="ECO:0000313" key="9">
    <source>
        <dbReference type="EMBL" id="MBB6185131.1"/>
    </source>
</evidence>
<evidence type="ECO:0000259" key="7">
    <source>
        <dbReference type="PROSITE" id="PS51471"/>
    </source>
</evidence>
<keyword evidence="2" id="KW-0479">Metal-binding</keyword>
<dbReference type="HOGENOM" id="CLU_058132_3_0_6"/>
<evidence type="ECO:0000256" key="5">
    <source>
        <dbReference type="ARBA" id="ARBA00023002"/>
    </source>
</evidence>
<evidence type="ECO:0000313" key="8">
    <source>
        <dbReference type="EMBL" id="KGI76659.1"/>
    </source>
</evidence>
<reference evidence="9 11" key="2">
    <citation type="submission" date="2020-08" db="EMBL/GenBank/DDBJ databases">
        <title>Genomic Encyclopedia of Type Strains, Phase IV (KMG-IV): sequencing the most valuable type-strain genomes for metagenomic binning, comparative biology and taxonomic classification.</title>
        <authorList>
            <person name="Goeker M."/>
        </authorList>
    </citation>
    <scope>NUCLEOTIDE SEQUENCE [LARGE SCALE GENOMIC DNA]</scope>
    <source>
        <strain evidence="9 11">DSM 107085</strain>
    </source>
</reference>
<dbReference type="Proteomes" id="UP000029708">
    <property type="component" value="Unassembled WGS sequence"/>
</dbReference>
<dbReference type="InterPro" id="IPR044862">
    <property type="entry name" value="Pro_4_hyd_alph_FE2OG_OXY"/>
</dbReference>
<keyword evidence="4 8" id="KW-0223">Dioxygenase</keyword>
<dbReference type="InterPro" id="IPR045054">
    <property type="entry name" value="P4HA-like"/>
</dbReference>
<keyword evidence="10" id="KW-1185">Reference proteome</keyword>
<dbReference type="RefSeq" id="WP_043104097.1">
    <property type="nucleotide sequence ID" value="NZ_JACHET010000001.1"/>
</dbReference>
<feature type="domain" description="Fe2OG dioxygenase" evidence="7">
    <location>
        <begin position="165"/>
        <end position="270"/>
    </location>
</feature>
<name>A0A099CSA6_9GAMM</name>
<accession>A0A099CSA6</accession>
<proteinExistence type="predicted"/>
<keyword evidence="3" id="KW-0847">Vitamin C</keyword>
<keyword evidence="6" id="KW-0408">Iron</keyword>
<dbReference type="Proteomes" id="UP000560000">
    <property type="component" value="Unassembled WGS sequence"/>
</dbReference>
<protein>
    <submittedName>
        <fullName evidence="8">Proline dioxygenase</fullName>
    </submittedName>
    <submittedName>
        <fullName evidence="9">Prolyl 4-hydroxylase</fullName>
        <ecNumber evidence="9">1.14.11.2</ecNumber>
    </submittedName>
</protein>
<dbReference type="GO" id="GO:0005506">
    <property type="term" value="F:iron ion binding"/>
    <property type="evidence" value="ECO:0007669"/>
    <property type="project" value="InterPro"/>
</dbReference>
<gene>
    <name evidence="9" type="ORF">HNQ86_002476</name>
    <name evidence="8" type="ORF">LF63_0113870</name>
</gene>
<evidence type="ECO:0000313" key="10">
    <source>
        <dbReference type="Proteomes" id="UP000029708"/>
    </source>
</evidence>
<dbReference type="EMBL" id="JROI01000016">
    <property type="protein sequence ID" value="KGI76659.1"/>
    <property type="molecule type" value="Genomic_DNA"/>
</dbReference>
<dbReference type="OrthoDB" id="269774at2"/>
<dbReference type="GO" id="GO:0004656">
    <property type="term" value="F:procollagen-proline 4-dioxygenase activity"/>
    <property type="evidence" value="ECO:0007669"/>
    <property type="project" value="UniProtKB-EC"/>
</dbReference>
<dbReference type="SMART" id="SM00702">
    <property type="entry name" value="P4Hc"/>
    <property type="match status" value="1"/>
</dbReference>
<sequence>MSKHDESLRDWILTSSRAGHDIETILLMMLRAGYESRQARQILAKTLKRPALALDVEVKRPPGKRTRHPEPPEQVAEGHAIAISMCIDKPPIRILEHLLRDDECDELIELAKPRLDRSLTVSQDGGNQVDEARTSSGMFFKPGETPLIERIDARIAALTGLPTDHGEALQVLHYLPGQKYEPHFDWFDSTKEGFRLVTHKGGQRVATIIMYLNTPTGGGGTHFPNVGVTVTARRGSALYFAYEQDDKESLHAGLPVTEGEKWIATKWIREHPFK</sequence>
<evidence type="ECO:0000256" key="6">
    <source>
        <dbReference type="ARBA" id="ARBA00023004"/>
    </source>
</evidence>
<organism evidence="8 10">
    <name type="scientific">Oleiagrimonas soli</name>
    <dbReference type="NCBI Taxonomy" id="1543381"/>
    <lineage>
        <taxon>Bacteria</taxon>
        <taxon>Pseudomonadati</taxon>
        <taxon>Pseudomonadota</taxon>
        <taxon>Gammaproteobacteria</taxon>
        <taxon>Lysobacterales</taxon>
        <taxon>Rhodanobacteraceae</taxon>
        <taxon>Oleiagrimonas</taxon>
    </lineage>
</organism>
<keyword evidence="5 9" id="KW-0560">Oxidoreductase</keyword>
<dbReference type="Pfam" id="PF13640">
    <property type="entry name" value="2OG-FeII_Oxy_3"/>
    <property type="match status" value="1"/>
</dbReference>
<dbReference type="PANTHER" id="PTHR10869:SF246">
    <property type="entry name" value="TRANSMEMBRANE PROLYL 4-HYDROXYLASE"/>
    <property type="match status" value="1"/>
</dbReference>
<evidence type="ECO:0000256" key="1">
    <source>
        <dbReference type="ARBA" id="ARBA00001961"/>
    </source>
</evidence>
<dbReference type="PANTHER" id="PTHR10869">
    <property type="entry name" value="PROLYL 4-HYDROXYLASE ALPHA SUBUNIT"/>
    <property type="match status" value="1"/>
</dbReference>
<evidence type="ECO:0000313" key="11">
    <source>
        <dbReference type="Proteomes" id="UP000560000"/>
    </source>
</evidence>
<evidence type="ECO:0000256" key="4">
    <source>
        <dbReference type="ARBA" id="ARBA00022964"/>
    </source>
</evidence>